<dbReference type="InterPro" id="IPR000700">
    <property type="entry name" value="PAS-assoc_C"/>
</dbReference>
<protein>
    <submittedName>
        <fullName evidence="6">Guanylate cyclase</fullName>
    </submittedName>
</protein>
<evidence type="ECO:0000259" key="5">
    <source>
        <dbReference type="PROSITE" id="PS50887"/>
    </source>
</evidence>
<dbReference type="EMBL" id="AP022853">
    <property type="protein sequence ID" value="BCB26087.1"/>
    <property type="molecule type" value="Genomic_DNA"/>
</dbReference>
<dbReference type="Pfam" id="PF00072">
    <property type="entry name" value="Response_reg"/>
    <property type="match status" value="1"/>
</dbReference>
<dbReference type="GO" id="GO:0003824">
    <property type="term" value="F:catalytic activity"/>
    <property type="evidence" value="ECO:0007669"/>
    <property type="project" value="UniProtKB-ARBA"/>
</dbReference>
<dbReference type="Proteomes" id="UP000502260">
    <property type="component" value="Chromosome"/>
</dbReference>
<dbReference type="Pfam" id="PF00990">
    <property type="entry name" value="GGDEF"/>
    <property type="match status" value="1"/>
</dbReference>
<dbReference type="SUPFAM" id="SSF52172">
    <property type="entry name" value="CheY-like"/>
    <property type="match status" value="1"/>
</dbReference>
<dbReference type="RefSeq" id="WP_244617498.1">
    <property type="nucleotide sequence ID" value="NZ_AP022853.1"/>
</dbReference>
<dbReference type="InterPro" id="IPR000014">
    <property type="entry name" value="PAS"/>
</dbReference>
<dbReference type="GO" id="GO:0006355">
    <property type="term" value="P:regulation of DNA-templated transcription"/>
    <property type="evidence" value="ECO:0007669"/>
    <property type="project" value="InterPro"/>
</dbReference>
<evidence type="ECO:0000313" key="6">
    <source>
        <dbReference type="EMBL" id="BCB26087.1"/>
    </source>
</evidence>
<dbReference type="Gene3D" id="3.40.50.2300">
    <property type="match status" value="1"/>
</dbReference>
<evidence type="ECO:0000313" key="7">
    <source>
        <dbReference type="Proteomes" id="UP000502260"/>
    </source>
</evidence>
<name>A0A6F8VAE9_9PROT</name>
<dbReference type="GO" id="GO:0000160">
    <property type="term" value="P:phosphorelay signal transduction system"/>
    <property type="evidence" value="ECO:0007669"/>
    <property type="project" value="InterPro"/>
</dbReference>
<feature type="modified residue" description="4-aspartylphosphate" evidence="1">
    <location>
        <position position="59"/>
    </location>
</feature>
<dbReference type="AlphaFoldDB" id="A0A6F8VAE9"/>
<sequence length="445" mass="49219">METGLPVPPLVMIVDDRPENLQVLGSVLMNAGYDVIAAESGKRALHMVAARLPNLILLDVNMPDMDGFETCLQLKKMLRVGEVPIIFLTASTDTADVLKGFAAGGVDYVAKPFNGVELLARIRNHLELQQARRLQQEHAARLESEIRIRQRAETELRKLSSVVDQTDDSIFITNVQGEIQYVNPAFVRLTGYSIEEVFGQTPAILNSGRHDAAYFENMWRMIRSGEIFRDVVANLGKDGRLIYVQKTITPIRDSDGAIISFASIDKDVTEWRCAQERIEFMALHDNLTGLANRVMLMDRLQHAITSALRRASSFALLFIDLDGFKPVNDRLGHDAGDAALKEIARRFVSCVRENDTVARVGGDEFVILLEESGQDSAVADIAGKLLARAGEPFLIGDAECRLGASIGIALYPAHGQDADNLLKNADDAMYQAKYQGKNRFCICAR</sequence>
<keyword evidence="7" id="KW-1185">Reference proteome</keyword>
<proteinExistence type="predicted"/>
<dbReference type="PROSITE" id="PS50110">
    <property type="entry name" value="RESPONSE_REGULATORY"/>
    <property type="match status" value="1"/>
</dbReference>
<evidence type="ECO:0000259" key="4">
    <source>
        <dbReference type="PROSITE" id="PS50113"/>
    </source>
</evidence>
<feature type="domain" description="PAC" evidence="4">
    <location>
        <begin position="226"/>
        <end position="280"/>
    </location>
</feature>
<dbReference type="SUPFAM" id="SSF55073">
    <property type="entry name" value="Nucleotide cyclase"/>
    <property type="match status" value="1"/>
</dbReference>
<dbReference type="SMART" id="SM00091">
    <property type="entry name" value="PAS"/>
    <property type="match status" value="1"/>
</dbReference>
<keyword evidence="1" id="KW-0597">Phosphoprotein</keyword>
<dbReference type="KEGG" id="slac:SKTS_09730"/>
<dbReference type="PANTHER" id="PTHR46663:SF3">
    <property type="entry name" value="SLL0267 PROTEIN"/>
    <property type="match status" value="1"/>
</dbReference>
<dbReference type="InterPro" id="IPR029787">
    <property type="entry name" value="Nucleotide_cyclase"/>
</dbReference>
<dbReference type="Pfam" id="PF00989">
    <property type="entry name" value="PAS"/>
    <property type="match status" value="1"/>
</dbReference>
<dbReference type="PROSITE" id="PS50112">
    <property type="entry name" value="PAS"/>
    <property type="match status" value="1"/>
</dbReference>
<dbReference type="NCBIfam" id="TIGR00229">
    <property type="entry name" value="sensory_box"/>
    <property type="match status" value="1"/>
</dbReference>
<dbReference type="InterPro" id="IPR001789">
    <property type="entry name" value="Sig_transdc_resp-reg_receiver"/>
</dbReference>
<dbReference type="InterPro" id="IPR000160">
    <property type="entry name" value="GGDEF_dom"/>
</dbReference>
<dbReference type="Gene3D" id="3.30.450.20">
    <property type="entry name" value="PAS domain"/>
    <property type="match status" value="1"/>
</dbReference>
<dbReference type="InterPro" id="IPR043128">
    <property type="entry name" value="Rev_trsase/Diguanyl_cyclase"/>
</dbReference>
<gene>
    <name evidence="6" type="ORF">SKTS_09730</name>
</gene>
<feature type="domain" description="GGDEF" evidence="5">
    <location>
        <begin position="312"/>
        <end position="445"/>
    </location>
</feature>
<dbReference type="CDD" id="cd00130">
    <property type="entry name" value="PAS"/>
    <property type="match status" value="1"/>
</dbReference>
<dbReference type="PROSITE" id="PS50113">
    <property type="entry name" value="PAC"/>
    <property type="match status" value="1"/>
</dbReference>
<accession>A0A6F8VAE9</accession>
<reference evidence="7" key="1">
    <citation type="submission" date="2020-03" db="EMBL/GenBank/DDBJ databases">
        <title>Complete genome sequence of sulfur-oxidizing bacterium skT11.</title>
        <authorList>
            <person name="Kanda M."/>
            <person name="Kojima H."/>
            <person name="Fukui M."/>
        </authorList>
    </citation>
    <scope>NUCLEOTIDE SEQUENCE [LARGE SCALE GENOMIC DNA]</scope>
    <source>
        <strain evidence="7">skT11</strain>
    </source>
</reference>
<dbReference type="PANTHER" id="PTHR46663">
    <property type="entry name" value="DIGUANYLATE CYCLASE DGCT-RELATED"/>
    <property type="match status" value="1"/>
</dbReference>
<dbReference type="InterPro" id="IPR052163">
    <property type="entry name" value="DGC-Regulatory_Protein"/>
</dbReference>
<dbReference type="NCBIfam" id="TIGR00254">
    <property type="entry name" value="GGDEF"/>
    <property type="match status" value="1"/>
</dbReference>
<feature type="domain" description="Response regulatory" evidence="2">
    <location>
        <begin position="10"/>
        <end position="126"/>
    </location>
</feature>
<dbReference type="InterPro" id="IPR035965">
    <property type="entry name" value="PAS-like_dom_sf"/>
</dbReference>
<dbReference type="CDD" id="cd01949">
    <property type="entry name" value="GGDEF"/>
    <property type="match status" value="1"/>
</dbReference>
<evidence type="ECO:0000256" key="1">
    <source>
        <dbReference type="PROSITE-ProRule" id="PRU00169"/>
    </source>
</evidence>
<dbReference type="SUPFAM" id="SSF55785">
    <property type="entry name" value="PYP-like sensor domain (PAS domain)"/>
    <property type="match status" value="1"/>
</dbReference>
<organism evidence="6 7">
    <name type="scientific">Sulfurimicrobium lacus</name>
    <dbReference type="NCBI Taxonomy" id="2715678"/>
    <lineage>
        <taxon>Bacteria</taxon>
        <taxon>Pseudomonadati</taxon>
        <taxon>Pseudomonadota</taxon>
        <taxon>Betaproteobacteria</taxon>
        <taxon>Nitrosomonadales</taxon>
        <taxon>Sulfuricellaceae</taxon>
        <taxon>Sulfurimicrobium</taxon>
    </lineage>
</organism>
<dbReference type="Gene3D" id="3.30.70.270">
    <property type="match status" value="1"/>
</dbReference>
<evidence type="ECO:0000259" key="3">
    <source>
        <dbReference type="PROSITE" id="PS50112"/>
    </source>
</evidence>
<dbReference type="SMART" id="SM00448">
    <property type="entry name" value="REC"/>
    <property type="match status" value="1"/>
</dbReference>
<evidence type="ECO:0000259" key="2">
    <source>
        <dbReference type="PROSITE" id="PS50110"/>
    </source>
</evidence>
<dbReference type="PROSITE" id="PS50887">
    <property type="entry name" value="GGDEF"/>
    <property type="match status" value="1"/>
</dbReference>
<feature type="domain" description="PAS" evidence="3">
    <location>
        <begin position="155"/>
        <end position="201"/>
    </location>
</feature>
<dbReference type="SMART" id="SM00267">
    <property type="entry name" value="GGDEF"/>
    <property type="match status" value="1"/>
</dbReference>
<dbReference type="FunFam" id="3.30.70.270:FF:000001">
    <property type="entry name" value="Diguanylate cyclase domain protein"/>
    <property type="match status" value="1"/>
</dbReference>
<dbReference type="InterPro" id="IPR013767">
    <property type="entry name" value="PAS_fold"/>
</dbReference>
<dbReference type="InterPro" id="IPR011006">
    <property type="entry name" value="CheY-like_superfamily"/>
</dbReference>